<keyword evidence="2" id="KW-1185">Reference proteome</keyword>
<name>A0A5N6JL83_9EURO</name>
<organism evidence="1 2">
    <name type="scientific">Aspergillus minisclerotigenes</name>
    <dbReference type="NCBI Taxonomy" id="656917"/>
    <lineage>
        <taxon>Eukaryota</taxon>
        <taxon>Fungi</taxon>
        <taxon>Dikarya</taxon>
        <taxon>Ascomycota</taxon>
        <taxon>Pezizomycotina</taxon>
        <taxon>Eurotiomycetes</taxon>
        <taxon>Eurotiomycetidae</taxon>
        <taxon>Eurotiales</taxon>
        <taxon>Aspergillaceae</taxon>
        <taxon>Aspergillus</taxon>
        <taxon>Aspergillus subgen. Circumdati</taxon>
    </lineage>
</organism>
<protein>
    <submittedName>
        <fullName evidence="1">Uncharacterized protein</fullName>
    </submittedName>
</protein>
<dbReference type="Proteomes" id="UP000326289">
    <property type="component" value="Unassembled WGS sequence"/>
</dbReference>
<accession>A0A5N6JL83</accession>
<sequence>MSSSPLMMIGAYVSYEVIASSATFQLSRKRKWKNLLHDLLGIPRSMYARATLRTSRSRGGCGLAGRKLRMQPEEATVKCRLV</sequence>
<proteinExistence type="predicted"/>
<gene>
    <name evidence="1" type="ORF">BDV30DRAFT_201925</name>
</gene>
<reference evidence="1 2" key="1">
    <citation type="submission" date="2019-04" db="EMBL/GenBank/DDBJ databases">
        <title>Fungal friends and foes A comparative genomics study of 23 Aspergillus species from section Flavi.</title>
        <authorList>
            <consortium name="DOE Joint Genome Institute"/>
            <person name="Kjaerbolling I."/>
            <person name="Vesth T.C."/>
            <person name="Frisvad J.C."/>
            <person name="Nybo J.L."/>
            <person name="Theobald S."/>
            <person name="Kildgaard S."/>
            <person name="Petersen T.I."/>
            <person name="Kuo A."/>
            <person name="Sato A."/>
            <person name="Lyhne E.K."/>
            <person name="Kogle M.E."/>
            <person name="Wiebenga A."/>
            <person name="Kun R.S."/>
            <person name="Lubbers R.J."/>
            <person name="Makela M.R."/>
            <person name="Barry K."/>
            <person name="Chovatia M."/>
            <person name="Clum A."/>
            <person name="Daum C."/>
            <person name="Haridas S."/>
            <person name="He G."/>
            <person name="LaButti K."/>
            <person name="Lipzen A."/>
            <person name="Mondo S."/>
            <person name="Pangilinan J."/>
            <person name="Riley R."/>
            <person name="Salamov A."/>
            <person name="Simmons B.A."/>
            <person name="Magnuson J.K."/>
            <person name="Henrissat B."/>
            <person name="Mortensen U.H."/>
            <person name="Larsen T.O."/>
            <person name="De vries R.P."/>
            <person name="Grigoriev I.V."/>
            <person name="Machida M."/>
            <person name="Baker S.E."/>
            <person name="Andersen M.R."/>
        </authorList>
    </citation>
    <scope>NUCLEOTIDE SEQUENCE [LARGE SCALE GENOMIC DNA]</scope>
    <source>
        <strain evidence="1 2">CBS 117635</strain>
    </source>
</reference>
<evidence type="ECO:0000313" key="1">
    <source>
        <dbReference type="EMBL" id="KAB8279666.1"/>
    </source>
</evidence>
<dbReference type="EMBL" id="ML732764">
    <property type="protein sequence ID" value="KAB8279666.1"/>
    <property type="molecule type" value="Genomic_DNA"/>
</dbReference>
<evidence type="ECO:0000313" key="2">
    <source>
        <dbReference type="Proteomes" id="UP000326289"/>
    </source>
</evidence>
<dbReference type="AlphaFoldDB" id="A0A5N6JL83"/>